<keyword evidence="8" id="KW-1185">Reference proteome</keyword>
<organism evidence="7 8">
    <name type="scientific">Neonectria magnoliae</name>
    <dbReference type="NCBI Taxonomy" id="2732573"/>
    <lineage>
        <taxon>Eukaryota</taxon>
        <taxon>Fungi</taxon>
        <taxon>Dikarya</taxon>
        <taxon>Ascomycota</taxon>
        <taxon>Pezizomycotina</taxon>
        <taxon>Sordariomycetes</taxon>
        <taxon>Hypocreomycetidae</taxon>
        <taxon>Hypocreales</taxon>
        <taxon>Nectriaceae</taxon>
        <taxon>Neonectria</taxon>
    </lineage>
</organism>
<evidence type="ECO:0000313" key="8">
    <source>
        <dbReference type="Proteomes" id="UP001498421"/>
    </source>
</evidence>
<dbReference type="EMBL" id="JAZAVK010000268">
    <property type="protein sequence ID" value="KAK7414914.1"/>
    <property type="molecule type" value="Genomic_DNA"/>
</dbReference>
<name>A0ABR1H1D6_9HYPO</name>
<keyword evidence="4 6" id="KW-1133">Transmembrane helix</keyword>
<keyword evidence="5 6" id="KW-0472">Membrane</keyword>
<protein>
    <recommendedName>
        <fullName evidence="9">MARVEL domain-containing protein</fullName>
    </recommendedName>
</protein>
<reference evidence="7 8" key="1">
    <citation type="journal article" date="2025" name="Microbiol. Resour. Announc.">
        <title>Draft genome sequences for Neonectria magnoliae and Neonectria punicea, canker pathogens of Liriodendron tulipifera and Acer saccharum in West Virginia.</title>
        <authorList>
            <person name="Petronek H.M."/>
            <person name="Kasson M.T."/>
            <person name="Metheny A.M."/>
            <person name="Stauder C.M."/>
            <person name="Lovett B."/>
            <person name="Lynch S.C."/>
            <person name="Garnas J.R."/>
            <person name="Kasson L.R."/>
            <person name="Stajich J.E."/>
        </authorList>
    </citation>
    <scope>NUCLEOTIDE SEQUENCE [LARGE SCALE GENOMIC DNA]</scope>
    <source>
        <strain evidence="7 8">NRRL 64651</strain>
    </source>
</reference>
<sequence length="105" mass="11578">MGFFILIWAVLDIFFMIESLPINVDLFAIFTTIELCLSLDAASNFARADGKEVSKALIKAAGAFGFISGLLGYYSCAAFMCQDSLPFSFPVGDTSRFFQKYRKSA</sequence>
<evidence type="ECO:0008006" key="9">
    <source>
        <dbReference type="Google" id="ProtNLM"/>
    </source>
</evidence>
<comment type="caution">
    <text evidence="7">The sequence shown here is derived from an EMBL/GenBank/DDBJ whole genome shotgun (WGS) entry which is preliminary data.</text>
</comment>
<evidence type="ECO:0000313" key="7">
    <source>
        <dbReference type="EMBL" id="KAK7414914.1"/>
    </source>
</evidence>
<evidence type="ECO:0000256" key="6">
    <source>
        <dbReference type="SAM" id="Phobius"/>
    </source>
</evidence>
<dbReference type="Pfam" id="PF01184">
    <property type="entry name" value="Gpr1_Fun34_YaaH"/>
    <property type="match status" value="1"/>
</dbReference>
<dbReference type="Proteomes" id="UP001498421">
    <property type="component" value="Unassembled WGS sequence"/>
</dbReference>
<evidence type="ECO:0000256" key="2">
    <source>
        <dbReference type="ARBA" id="ARBA00005587"/>
    </source>
</evidence>
<proteinExistence type="inferred from homology"/>
<feature type="transmembrane region" description="Helical" evidence="6">
    <location>
        <begin position="57"/>
        <end position="80"/>
    </location>
</feature>
<feature type="transmembrane region" description="Helical" evidence="6">
    <location>
        <begin position="26"/>
        <end position="45"/>
    </location>
</feature>
<keyword evidence="3 6" id="KW-0812">Transmembrane</keyword>
<evidence type="ECO:0000256" key="4">
    <source>
        <dbReference type="ARBA" id="ARBA00022989"/>
    </source>
</evidence>
<comment type="similarity">
    <text evidence="2">Belongs to the acetate uptake transporter (AceTr) (TC 2.A.96) family.</text>
</comment>
<comment type="subcellular location">
    <subcellularLocation>
        <location evidence="1">Membrane</location>
        <topology evidence="1">Multi-pass membrane protein</topology>
    </subcellularLocation>
</comment>
<dbReference type="InterPro" id="IPR000791">
    <property type="entry name" value="Gpr1/Fun34/SatP-like"/>
</dbReference>
<gene>
    <name evidence="7" type="ORF">QQZ08_012475</name>
</gene>
<dbReference type="InterPro" id="IPR051633">
    <property type="entry name" value="AceTr"/>
</dbReference>
<evidence type="ECO:0000256" key="1">
    <source>
        <dbReference type="ARBA" id="ARBA00004141"/>
    </source>
</evidence>
<dbReference type="PANTHER" id="PTHR31123:SF7">
    <property type="entry name" value="MARVEL DOMAIN-CONTAINING PROTEIN"/>
    <property type="match status" value="1"/>
</dbReference>
<dbReference type="PANTHER" id="PTHR31123">
    <property type="entry name" value="ACCUMULATION OF DYADS PROTEIN 2-RELATED"/>
    <property type="match status" value="1"/>
</dbReference>
<evidence type="ECO:0000256" key="3">
    <source>
        <dbReference type="ARBA" id="ARBA00022692"/>
    </source>
</evidence>
<evidence type="ECO:0000256" key="5">
    <source>
        <dbReference type="ARBA" id="ARBA00023136"/>
    </source>
</evidence>
<accession>A0ABR1H1D6</accession>